<accession>A0A1L6J7I2</accession>
<dbReference type="EMBL" id="QQWO01000001">
    <property type="protein sequence ID" value="RSV08118.1"/>
    <property type="molecule type" value="Genomic_DNA"/>
</dbReference>
<evidence type="ECO:0000256" key="1">
    <source>
        <dbReference type="SAM" id="Coils"/>
    </source>
</evidence>
<reference evidence="3 5" key="3">
    <citation type="submission" date="2018-07" db="EMBL/GenBank/DDBJ databases">
        <title>Genomic and Epidemiologic Investigation of an Indolent Hospital Outbreak.</title>
        <authorList>
            <person name="Johnson R.C."/>
            <person name="Deming C."/>
            <person name="Conlan S."/>
            <person name="Zellmer C.J."/>
            <person name="Michelin A.V."/>
            <person name="Lee-Lin S."/>
            <person name="Thomas P.J."/>
            <person name="Park M."/>
            <person name="Weingarten R.A."/>
            <person name="Less J."/>
            <person name="Dekker J.P."/>
            <person name="Frank K.M."/>
            <person name="Musser K.A."/>
            <person name="Mcquiston J.R."/>
            <person name="Henderson D.K."/>
            <person name="Lau A.F."/>
            <person name="Palmore T.N."/>
            <person name="Segre J.A."/>
        </authorList>
    </citation>
    <scope>NUCLEOTIDE SEQUENCE [LARGE SCALE GENOMIC DNA]</scope>
    <source>
        <strain evidence="3 5">SK-NIH.Env10_0317</strain>
    </source>
</reference>
<evidence type="ECO:0000313" key="3">
    <source>
        <dbReference type="EMBL" id="RSV08118.1"/>
    </source>
</evidence>
<gene>
    <name evidence="2" type="ORF">BRX40_04840</name>
    <name evidence="3" type="ORF">CA257_01170</name>
</gene>
<evidence type="ECO:0000313" key="5">
    <source>
        <dbReference type="Proteomes" id="UP000286681"/>
    </source>
</evidence>
<name>A0A1L6J7I2_9SPHN</name>
<dbReference type="Proteomes" id="UP000185161">
    <property type="component" value="Chromosome"/>
</dbReference>
<dbReference type="OrthoDB" id="7596204at2"/>
<evidence type="ECO:0000313" key="2">
    <source>
        <dbReference type="EMBL" id="APR51848.1"/>
    </source>
</evidence>
<evidence type="ECO:0000313" key="4">
    <source>
        <dbReference type="Proteomes" id="UP000185161"/>
    </source>
</evidence>
<reference evidence="4" key="2">
    <citation type="submission" date="2016-12" db="EMBL/GenBank/DDBJ databases">
        <title>Whole genome sequencing of Sphingomonas sp. ABOJV.</title>
        <authorList>
            <person name="Conlan S."/>
            <person name="Thomas P.J."/>
            <person name="Mullikin J."/>
            <person name="Palmore T.N."/>
            <person name="Frank K.M."/>
            <person name="Segre J.A."/>
        </authorList>
    </citation>
    <scope>NUCLEOTIDE SEQUENCE [LARGE SCALE GENOMIC DNA]</scope>
    <source>
        <strain evidence="4">ABOJV</strain>
    </source>
</reference>
<dbReference type="KEGG" id="skr:BRX40_04840"/>
<keyword evidence="4" id="KW-1185">Reference proteome</keyword>
<dbReference type="STRING" id="93064.BRX40_04840"/>
<dbReference type="RefSeq" id="WP_075150845.1">
    <property type="nucleotide sequence ID" value="NZ_CP018820.1"/>
</dbReference>
<keyword evidence="1" id="KW-0175">Coiled coil</keyword>
<sequence>MGITNFRHSLEKRYSALTGELEDVHLSIDRIKREVEKLPDLEKRIPELERLIESARMLLEDADPDWAPEQTPAIKPWTHHIPVPFGQCGRRGLACLRASERAMTVREVARDVLRGVGCDEPDRETLRRVQNSIESSFRKFRGRTVESSGSYPAQWRAINKPKIPFDP</sequence>
<organism evidence="2 4">
    <name type="scientific">Sphingomonas koreensis</name>
    <dbReference type="NCBI Taxonomy" id="93064"/>
    <lineage>
        <taxon>Bacteria</taxon>
        <taxon>Pseudomonadati</taxon>
        <taxon>Pseudomonadota</taxon>
        <taxon>Alphaproteobacteria</taxon>
        <taxon>Sphingomonadales</taxon>
        <taxon>Sphingomonadaceae</taxon>
        <taxon>Sphingomonas</taxon>
    </lineage>
</organism>
<reference evidence="2" key="1">
    <citation type="submission" date="2016-12" db="EMBL/GenBank/DDBJ databases">
        <title>Whole genome sequencing of Sphingomonas koreensis.</title>
        <authorList>
            <person name="Conlan S."/>
            <person name="Thomas P.J."/>
            <person name="Mullikin J."/>
            <person name="Palmore T.N."/>
            <person name="Frank K.M."/>
            <person name="Segre J.A."/>
        </authorList>
    </citation>
    <scope>NUCLEOTIDE SEQUENCE</scope>
    <source>
        <strain evidence="2">ABOJV</strain>
    </source>
</reference>
<dbReference type="EMBL" id="CP018820">
    <property type="protein sequence ID" value="APR51848.1"/>
    <property type="molecule type" value="Genomic_DNA"/>
</dbReference>
<dbReference type="GeneID" id="44131882"/>
<dbReference type="AlphaFoldDB" id="A0A1L6J7I2"/>
<protein>
    <submittedName>
        <fullName evidence="2">Uncharacterized protein</fullName>
    </submittedName>
</protein>
<dbReference type="Proteomes" id="UP000286681">
    <property type="component" value="Unassembled WGS sequence"/>
</dbReference>
<feature type="coiled-coil region" evidence="1">
    <location>
        <begin position="31"/>
        <end position="58"/>
    </location>
</feature>
<proteinExistence type="predicted"/>